<keyword evidence="10" id="KW-1185">Reference proteome</keyword>
<dbReference type="GO" id="GO:0005634">
    <property type="term" value="C:nucleus"/>
    <property type="evidence" value="ECO:0007669"/>
    <property type="project" value="UniProtKB-SubCell"/>
</dbReference>
<evidence type="ECO:0000256" key="2">
    <source>
        <dbReference type="ARBA" id="ARBA00008421"/>
    </source>
</evidence>
<evidence type="ECO:0000256" key="7">
    <source>
        <dbReference type="SAM" id="MobiDB-lite"/>
    </source>
</evidence>
<evidence type="ECO:0000313" key="9">
    <source>
        <dbReference type="EMBL" id="UJO23152.1"/>
    </source>
</evidence>
<protein>
    <submittedName>
        <fullName evidence="9">Conidiophore development regulator abaA</fullName>
    </submittedName>
</protein>
<dbReference type="GO" id="GO:0005667">
    <property type="term" value="C:transcription regulator complex"/>
    <property type="evidence" value="ECO:0007669"/>
    <property type="project" value="TreeGrafter"/>
</dbReference>
<dbReference type="PANTHER" id="PTHR11834:SF0">
    <property type="entry name" value="PROTEIN SCALLOPED"/>
    <property type="match status" value="1"/>
</dbReference>
<dbReference type="Gene3D" id="6.10.20.40">
    <property type="entry name" value="TEA/ATTS domain"/>
    <property type="match status" value="1"/>
</dbReference>
<dbReference type="OrthoDB" id="10006572at2759"/>
<dbReference type="PANTHER" id="PTHR11834">
    <property type="entry name" value="TRANSCRIPTIONAL ENHANCER FACTOR TEF RELATED"/>
    <property type="match status" value="1"/>
</dbReference>
<dbReference type="GeneID" id="71991659"/>
<dbReference type="InterPro" id="IPR038096">
    <property type="entry name" value="TEA/ATTS_sf"/>
</dbReference>
<sequence>MIQPARVLPSNAPPLADTENSHSSRVLQEHSGNRQHHDYSYGNPSEQKYPASLLTENVYTGQQISQPLHHYRQTPLQRHHYRHGHGRHYMGGDDITRIKKAAAILYHRFRNSEQYMKYRGRQHKDDKGNQGEQKWPDRLELAFFEALVRWPPMGRRKMMHKDKQRGRNELIADYIEEVTGEARTRKQVSSHIQVLKPFVEGDPFIMRMLSKEDLCGPGGQLYRGGGRAASYHHDTRRTSTYPGMIPHAPSAAATVPIDAHMIQKAKSLLEVFEPLEFQMFVQQKFKDDSVNRLHTYTQSISDPKQPDDEHLPDWHSLQRSPLLASIHAVRPLDCNVLLAEASLAFPTRSFKGEDGKSLPGVELGISFLCNSRHLPVDAHITCSTNFYHNMRHLKDHSGRAQVQLTESSDRTSVETQLKFGSNFWAKTLATLAGSVNAPATSSRDPRQEVRDHIAGITAAQEVAVRTETGHERLLVIHWKFRLSNAERGRAYWRRLILPQSSSSSTSSEEEQHYGDPRPKTNRNDSVYDYSLTYTDPTPYASASTSQPALQSPFEYDSTSGSGSALTSATWPSMDETNTAPHSAIDGNFPDHAFDFDGGNINLSYDPTLDFGNFDSTAFDVTVSDSIPGTTGAEFGTDPALGEYSQTSTVQEYGQGSQEYSQPEFSQPAAADYSHTQPQPHTQPGYTQDFTQPWTDSYTTTFDSQLSAGASSYPNDAHDSGVFEGYHAGYDPTYQPTLGPPEGQAYGGAGQDAVVKEEGDGGDSLNALADVAGSRFLGHAQ</sequence>
<feature type="domain" description="TEA" evidence="8">
    <location>
        <begin position="128"/>
        <end position="202"/>
    </location>
</feature>
<dbReference type="AlphaFoldDB" id="A0A9Q8PIQ5"/>
<feature type="compositionally biased region" description="Low complexity" evidence="7">
    <location>
        <begin position="557"/>
        <end position="569"/>
    </location>
</feature>
<dbReference type="PROSITE" id="PS51088">
    <property type="entry name" value="TEA_2"/>
    <property type="match status" value="1"/>
</dbReference>
<dbReference type="KEGG" id="ffu:CLAFUR5_11781"/>
<name>A0A9Q8PIQ5_PASFU</name>
<feature type="compositionally biased region" description="Polar residues" evidence="7">
    <location>
        <begin position="673"/>
        <end position="693"/>
    </location>
</feature>
<dbReference type="PRINTS" id="PR00065">
    <property type="entry name" value="TEADOMAIN"/>
</dbReference>
<keyword evidence="3" id="KW-0805">Transcription regulation</keyword>
<keyword evidence="5" id="KW-0539">Nucleus</keyword>
<dbReference type="InterPro" id="IPR050937">
    <property type="entry name" value="TEC1_TEAD_TF"/>
</dbReference>
<dbReference type="InterPro" id="IPR000818">
    <property type="entry name" value="TEA/ATTS_dom"/>
</dbReference>
<gene>
    <name evidence="9" type="ORF">CLAFUR5_11781</name>
</gene>
<feature type="region of interest" description="Disordered" evidence="7">
    <location>
        <begin position="1"/>
        <end position="47"/>
    </location>
</feature>
<reference evidence="9" key="1">
    <citation type="submission" date="2021-12" db="EMBL/GenBank/DDBJ databases">
        <authorList>
            <person name="Zaccaron A."/>
            <person name="Stergiopoulos I."/>
        </authorList>
    </citation>
    <scope>NUCLEOTIDE SEQUENCE</scope>
    <source>
        <strain evidence="9">Race5_Kim</strain>
    </source>
</reference>
<evidence type="ECO:0000256" key="3">
    <source>
        <dbReference type="ARBA" id="ARBA00023015"/>
    </source>
</evidence>
<reference evidence="9" key="2">
    <citation type="journal article" date="2022" name="Microb. Genom.">
        <title>A chromosome-scale genome assembly of the tomato pathogen Cladosporium fulvum reveals a compartmentalized genome architecture and the presence of a dispensable chromosome.</title>
        <authorList>
            <person name="Zaccaron A.Z."/>
            <person name="Chen L.H."/>
            <person name="Samaras A."/>
            <person name="Stergiopoulos I."/>
        </authorList>
    </citation>
    <scope>NUCLEOTIDE SEQUENCE</scope>
    <source>
        <strain evidence="9">Race5_Kim</strain>
    </source>
</reference>
<dbReference type="EMBL" id="CP090172">
    <property type="protein sequence ID" value="UJO23152.1"/>
    <property type="molecule type" value="Genomic_DNA"/>
</dbReference>
<feature type="compositionally biased region" description="Basic and acidic residues" evidence="7">
    <location>
        <begin position="19"/>
        <end position="39"/>
    </location>
</feature>
<evidence type="ECO:0000256" key="6">
    <source>
        <dbReference type="PROSITE-ProRule" id="PRU00505"/>
    </source>
</evidence>
<dbReference type="OMA" id="VDAHITC"/>
<proteinExistence type="inferred from homology"/>
<evidence type="ECO:0000256" key="4">
    <source>
        <dbReference type="ARBA" id="ARBA00023163"/>
    </source>
</evidence>
<dbReference type="SMART" id="SM00426">
    <property type="entry name" value="TEA"/>
    <property type="match status" value="1"/>
</dbReference>
<dbReference type="GO" id="GO:0000978">
    <property type="term" value="F:RNA polymerase II cis-regulatory region sequence-specific DNA binding"/>
    <property type="evidence" value="ECO:0007669"/>
    <property type="project" value="TreeGrafter"/>
</dbReference>
<dbReference type="RefSeq" id="XP_047767518.1">
    <property type="nucleotide sequence ID" value="XM_047910929.1"/>
</dbReference>
<comment type="subcellular location">
    <subcellularLocation>
        <location evidence="1">Nucleus</location>
    </subcellularLocation>
</comment>
<accession>A0A9Q8PIQ5</accession>
<feature type="DNA-binding region" description="TEA" evidence="6">
    <location>
        <begin position="128"/>
        <end position="202"/>
    </location>
</feature>
<feature type="region of interest" description="Disordered" evidence="7">
    <location>
        <begin position="647"/>
        <end position="693"/>
    </location>
</feature>
<evidence type="ECO:0000313" key="10">
    <source>
        <dbReference type="Proteomes" id="UP000756132"/>
    </source>
</evidence>
<dbReference type="GO" id="GO:0000981">
    <property type="term" value="F:DNA-binding transcription factor activity, RNA polymerase II-specific"/>
    <property type="evidence" value="ECO:0007669"/>
    <property type="project" value="TreeGrafter"/>
</dbReference>
<organism evidence="9 10">
    <name type="scientific">Passalora fulva</name>
    <name type="common">Tomato leaf mold</name>
    <name type="synonym">Cladosporium fulvum</name>
    <dbReference type="NCBI Taxonomy" id="5499"/>
    <lineage>
        <taxon>Eukaryota</taxon>
        <taxon>Fungi</taxon>
        <taxon>Dikarya</taxon>
        <taxon>Ascomycota</taxon>
        <taxon>Pezizomycotina</taxon>
        <taxon>Dothideomycetes</taxon>
        <taxon>Dothideomycetidae</taxon>
        <taxon>Mycosphaerellales</taxon>
        <taxon>Mycosphaerellaceae</taxon>
        <taxon>Fulvia</taxon>
    </lineage>
</organism>
<feature type="compositionally biased region" description="Polar residues" evidence="7">
    <location>
        <begin position="647"/>
        <end position="664"/>
    </location>
</feature>
<feature type="region of interest" description="Disordered" evidence="7">
    <location>
        <begin position="499"/>
        <end position="581"/>
    </location>
</feature>
<keyword evidence="4" id="KW-0804">Transcription</keyword>
<evidence type="ECO:0000256" key="1">
    <source>
        <dbReference type="ARBA" id="ARBA00004123"/>
    </source>
</evidence>
<dbReference type="Pfam" id="PF01285">
    <property type="entry name" value="TEA"/>
    <property type="match status" value="1"/>
</dbReference>
<feature type="compositionally biased region" description="Basic and acidic residues" evidence="7">
    <location>
        <begin position="509"/>
        <end position="522"/>
    </location>
</feature>
<dbReference type="Proteomes" id="UP000756132">
    <property type="component" value="Chromosome 10"/>
</dbReference>
<evidence type="ECO:0000256" key="5">
    <source>
        <dbReference type="ARBA" id="ARBA00023242"/>
    </source>
</evidence>
<comment type="similarity">
    <text evidence="2">Belongs to the TEC1 family.</text>
</comment>
<dbReference type="PROSITE" id="PS00554">
    <property type="entry name" value="TEA_1"/>
    <property type="match status" value="1"/>
</dbReference>
<feature type="compositionally biased region" description="Polar residues" evidence="7">
    <location>
        <begin position="531"/>
        <end position="549"/>
    </location>
</feature>
<evidence type="ECO:0000259" key="8">
    <source>
        <dbReference type="PROSITE" id="PS51088"/>
    </source>
</evidence>